<organism evidence="8 9">
    <name type="scientific">Eublepharis macularius</name>
    <name type="common">Leopard gecko</name>
    <name type="synonym">Cyrtodactylus macularius</name>
    <dbReference type="NCBI Taxonomy" id="481883"/>
    <lineage>
        <taxon>Eukaryota</taxon>
        <taxon>Metazoa</taxon>
        <taxon>Chordata</taxon>
        <taxon>Craniata</taxon>
        <taxon>Vertebrata</taxon>
        <taxon>Euteleostomi</taxon>
        <taxon>Lepidosauria</taxon>
        <taxon>Squamata</taxon>
        <taxon>Bifurcata</taxon>
        <taxon>Gekkota</taxon>
        <taxon>Eublepharidae</taxon>
        <taxon>Eublepharinae</taxon>
        <taxon>Eublepharis</taxon>
    </lineage>
</organism>
<keyword evidence="4 7" id="KW-0732">Signal</keyword>
<evidence type="ECO:0000256" key="5">
    <source>
        <dbReference type="ARBA" id="ARBA00023157"/>
    </source>
</evidence>
<dbReference type="AlphaFoldDB" id="A0AA97KFH9"/>
<dbReference type="GO" id="GO:0005576">
    <property type="term" value="C:extracellular region"/>
    <property type="evidence" value="ECO:0007669"/>
    <property type="project" value="UniProtKB-SubCell"/>
</dbReference>
<keyword evidence="6" id="KW-0340">Growth factor binding</keyword>
<name>A0AA97KFH9_EUBMA</name>
<accession>A0AA97KFH9</accession>
<sequence>MKVLVAFFVIFIGIMGVLGQNPKAKKRSHNEEIHFLTKLKDACTMNMSGNGEAKLRIECKNQSKAYWCEYTGKPSLCRPFNNNPRIYWNQIALELRKRTNACSSSLVLKPSVCQKAPPEAHMKQVASSIKPIPDPGEQAAAVNQAKAVLKLLAAAKQVKESQTGKVSSKKVGKPKPSPLLPIKPTRQDLVFRNDSEAMKLAWEQCWESLLSLYSYIISIFQG</sequence>
<feature type="chain" id="PRO_5041734582" evidence="7">
    <location>
        <begin position="20"/>
        <end position="222"/>
    </location>
</feature>
<dbReference type="GeneID" id="129343681"/>
<dbReference type="Proteomes" id="UP001190640">
    <property type="component" value="Chromosome 15"/>
</dbReference>
<evidence type="ECO:0000313" key="9">
    <source>
        <dbReference type="RefSeq" id="XP_054856013.1"/>
    </source>
</evidence>
<keyword evidence="3" id="KW-0964">Secreted</keyword>
<evidence type="ECO:0000256" key="6">
    <source>
        <dbReference type="ARBA" id="ARBA00023183"/>
    </source>
</evidence>
<comment type="similarity">
    <text evidence="2">Belongs to the fibroblast growth factor-binding protein family.</text>
</comment>
<evidence type="ECO:0000256" key="7">
    <source>
        <dbReference type="SAM" id="SignalP"/>
    </source>
</evidence>
<feature type="signal peptide" evidence="7">
    <location>
        <begin position="1"/>
        <end position="19"/>
    </location>
</feature>
<keyword evidence="5" id="KW-1015">Disulfide bond</keyword>
<evidence type="ECO:0000256" key="3">
    <source>
        <dbReference type="ARBA" id="ARBA00022525"/>
    </source>
</evidence>
<evidence type="ECO:0000313" key="8">
    <source>
        <dbReference type="Proteomes" id="UP001190640"/>
    </source>
</evidence>
<evidence type="ECO:0000256" key="1">
    <source>
        <dbReference type="ARBA" id="ARBA00004613"/>
    </source>
</evidence>
<dbReference type="KEGG" id="emc:129343681"/>
<protein>
    <submittedName>
        <fullName evidence="9">Fibroblast growth factor-binding protein 2</fullName>
    </submittedName>
</protein>
<keyword evidence="8" id="KW-1185">Reference proteome</keyword>
<dbReference type="PANTHER" id="PTHR15258:SF1">
    <property type="entry name" value="FIBROBLAST GROWTH FACTOR-BINDING PROTEIN 2"/>
    <property type="match status" value="1"/>
</dbReference>
<evidence type="ECO:0000256" key="2">
    <source>
        <dbReference type="ARBA" id="ARBA00008326"/>
    </source>
</evidence>
<dbReference type="RefSeq" id="XP_054856013.1">
    <property type="nucleotide sequence ID" value="XM_055000038.1"/>
</dbReference>
<dbReference type="InterPro" id="IPR010510">
    <property type="entry name" value="FGF1-bd"/>
</dbReference>
<dbReference type="GO" id="GO:0007267">
    <property type="term" value="P:cell-cell signaling"/>
    <property type="evidence" value="ECO:0007669"/>
    <property type="project" value="TreeGrafter"/>
</dbReference>
<comment type="subcellular location">
    <subcellularLocation>
        <location evidence="1">Secreted</location>
    </subcellularLocation>
</comment>
<evidence type="ECO:0000256" key="4">
    <source>
        <dbReference type="ARBA" id="ARBA00022729"/>
    </source>
</evidence>
<reference evidence="9" key="1">
    <citation type="submission" date="2025-08" db="UniProtKB">
        <authorList>
            <consortium name="RefSeq"/>
        </authorList>
    </citation>
    <scope>IDENTIFICATION</scope>
    <source>
        <tissue evidence="9">Blood</tissue>
    </source>
</reference>
<dbReference type="CTD" id="83888"/>
<dbReference type="GO" id="GO:0019838">
    <property type="term" value="F:growth factor binding"/>
    <property type="evidence" value="ECO:0007669"/>
    <property type="project" value="UniProtKB-KW"/>
</dbReference>
<dbReference type="PANTHER" id="PTHR15258">
    <property type="entry name" value="FGF BINDING PROTEIN-RELATED"/>
    <property type="match status" value="1"/>
</dbReference>
<gene>
    <name evidence="9" type="primary">FGFBP2</name>
</gene>
<proteinExistence type="inferred from homology"/>
<dbReference type="Pfam" id="PF06473">
    <property type="entry name" value="FGF-BP1"/>
    <property type="match status" value="1"/>
</dbReference>